<sequence length="267" mass="29927">MVEKTMLGLIRDQETPSEQLDLEYATLQHTTFPLLKSDPEPCRCAACGDQILERYYLLAVDKQWHVSCLKCSQCHLSLDSQLTCFEKDGHIYCKEDYYRRFAVKQCSRCHEGITANELVMKARHLVFHLGCFTCASCNKVLTTGDHFGISGDTVFCRQHYQLALRTDLRVADMSPTDMSPVSNMSSGADLSLGYGPGSQPNAAPLPFYNGTGAVQKGRPRKRSHQSTELDRCDQLVGKCTAIWETVAFWEHCNSILGKPLCLLYVGL</sequence>
<dbReference type="GO" id="GO:0046872">
    <property type="term" value="F:metal ion binding"/>
    <property type="evidence" value="ECO:0007669"/>
    <property type="project" value="UniProtKB-KW"/>
</dbReference>
<name>A0AAD9P6L4_RIDPI</name>
<evidence type="ECO:0000256" key="1">
    <source>
        <dbReference type="ARBA" id="ARBA00004123"/>
    </source>
</evidence>
<gene>
    <name evidence="10" type="ORF">NP493_115g15003</name>
</gene>
<dbReference type="Gene3D" id="2.10.110.10">
    <property type="entry name" value="Cysteine Rich Protein"/>
    <property type="match status" value="2"/>
</dbReference>
<dbReference type="PROSITE" id="PS00478">
    <property type="entry name" value="LIM_DOMAIN_1"/>
    <property type="match status" value="2"/>
</dbReference>
<dbReference type="SUPFAM" id="SSF57716">
    <property type="entry name" value="Glucocorticoid receptor-like (DNA-binding domain)"/>
    <property type="match status" value="2"/>
</dbReference>
<evidence type="ECO:0000256" key="4">
    <source>
        <dbReference type="ARBA" id="ARBA00023038"/>
    </source>
</evidence>
<evidence type="ECO:0000313" key="10">
    <source>
        <dbReference type="EMBL" id="KAK2189133.1"/>
    </source>
</evidence>
<dbReference type="GO" id="GO:0005634">
    <property type="term" value="C:nucleus"/>
    <property type="evidence" value="ECO:0007669"/>
    <property type="project" value="UniProtKB-SubCell"/>
</dbReference>
<protein>
    <recommendedName>
        <fullName evidence="9">LIM zinc-binding domain-containing protein</fullName>
    </recommendedName>
</protein>
<evidence type="ECO:0000256" key="5">
    <source>
        <dbReference type="ARBA" id="ARBA00023125"/>
    </source>
</evidence>
<keyword evidence="11" id="KW-1185">Reference proteome</keyword>
<keyword evidence="3 8" id="KW-0862">Zinc</keyword>
<proteinExistence type="predicted"/>
<dbReference type="FunFam" id="2.10.110.10:FF:000033">
    <property type="entry name" value="LIM/homeobox protein Lhx9 isoform X2"/>
    <property type="match status" value="1"/>
</dbReference>
<comment type="subcellular location">
    <subcellularLocation>
        <location evidence="1">Nucleus</location>
    </subcellularLocation>
</comment>
<organism evidence="10 11">
    <name type="scientific">Ridgeia piscesae</name>
    <name type="common">Tubeworm</name>
    <dbReference type="NCBI Taxonomy" id="27915"/>
    <lineage>
        <taxon>Eukaryota</taxon>
        <taxon>Metazoa</taxon>
        <taxon>Spiralia</taxon>
        <taxon>Lophotrochozoa</taxon>
        <taxon>Annelida</taxon>
        <taxon>Polychaeta</taxon>
        <taxon>Sedentaria</taxon>
        <taxon>Canalipalpata</taxon>
        <taxon>Sabellida</taxon>
        <taxon>Siboglinidae</taxon>
        <taxon>Ridgeia</taxon>
    </lineage>
</organism>
<evidence type="ECO:0000256" key="6">
    <source>
        <dbReference type="ARBA" id="ARBA00023155"/>
    </source>
</evidence>
<dbReference type="InterPro" id="IPR001781">
    <property type="entry name" value="Znf_LIM"/>
</dbReference>
<evidence type="ECO:0000256" key="3">
    <source>
        <dbReference type="ARBA" id="ARBA00022833"/>
    </source>
</evidence>
<dbReference type="GO" id="GO:0000977">
    <property type="term" value="F:RNA polymerase II transcription regulatory region sequence-specific DNA binding"/>
    <property type="evidence" value="ECO:0007669"/>
    <property type="project" value="TreeGrafter"/>
</dbReference>
<dbReference type="EMBL" id="JAODUO010000114">
    <property type="protein sequence ID" value="KAK2189133.1"/>
    <property type="molecule type" value="Genomic_DNA"/>
</dbReference>
<dbReference type="PANTHER" id="PTHR24208">
    <property type="entry name" value="LIM/HOMEOBOX PROTEIN LHX"/>
    <property type="match status" value="1"/>
</dbReference>
<keyword evidence="7" id="KW-0539">Nucleus</keyword>
<feature type="domain" description="LIM zinc-binding" evidence="9">
    <location>
        <begin position="104"/>
        <end position="166"/>
    </location>
</feature>
<dbReference type="PANTHER" id="PTHR24208:SF168">
    <property type="entry name" value="PROTEIN APTEROUS"/>
    <property type="match status" value="1"/>
</dbReference>
<evidence type="ECO:0000256" key="7">
    <source>
        <dbReference type="ARBA" id="ARBA00023242"/>
    </source>
</evidence>
<dbReference type="Pfam" id="PF00412">
    <property type="entry name" value="LIM"/>
    <property type="match status" value="2"/>
</dbReference>
<dbReference type="GO" id="GO:0000981">
    <property type="term" value="F:DNA-binding transcription factor activity, RNA polymerase II-specific"/>
    <property type="evidence" value="ECO:0007669"/>
    <property type="project" value="TreeGrafter"/>
</dbReference>
<accession>A0AAD9P6L4</accession>
<reference evidence="10" key="1">
    <citation type="journal article" date="2023" name="Mol. Biol. Evol.">
        <title>Third-Generation Sequencing Reveals the Adaptive Role of the Epigenome in Three Deep-Sea Polychaetes.</title>
        <authorList>
            <person name="Perez M."/>
            <person name="Aroh O."/>
            <person name="Sun Y."/>
            <person name="Lan Y."/>
            <person name="Juniper S.K."/>
            <person name="Young C.R."/>
            <person name="Angers B."/>
            <person name="Qian P.Y."/>
        </authorList>
    </citation>
    <scope>NUCLEOTIDE SEQUENCE</scope>
    <source>
        <strain evidence="10">R07B-5</strain>
    </source>
</reference>
<dbReference type="Proteomes" id="UP001209878">
    <property type="component" value="Unassembled WGS sequence"/>
</dbReference>
<dbReference type="GO" id="GO:0030182">
    <property type="term" value="P:neuron differentiation"/>
    <property type="evidence" value="ECO:0007669"/>
    <property type="project" value="TreeGrafter"/>
</dbReference>
<evidence type="ECO:0000313" key="11">
    <source>
        <dbReference type="Proteomes" id="UP001209878"/>
    </source>
</evidence>
<evidence type="ECO:0000256" key="8">
    <source>
        <dbReference type="PROSITE-ProRule" id="PRU00125"/>
    </source>
</evidence>
<dbReference type="SMART" id="SM00132">
    <property type="entry name" value="LIM"/>
    <property type="match status" value="2"/>
</dbReference>
<feature type="domain" description="LIM zinc-binding" evidence="9">
    <location>
        <begin position="42"/>
        <end position="103"/>
    </location>
</feature>
<keyword evidence="4 8" id="KW-0440">LIM domain</keyword>
<dbReference type="AlphaFoldDB" id="A0AAD9P6L4"/>
<keyword evidence="2 8" id="KW-0479">Metal-binding</keyword>
<keyword evidence="5" id="KW-0238">DNA-binding</keyword>
<comment type="caution">
    <text evidence="10">The sequence shown here is derived from an EMBL/GenBank/DDBJ whole genome shotgun (WGS) entry which is preliminary data.</text>
</comment>
<keyword evidence="6" id="KW-0371">Homeobox</keyword>
<evidence type="ECO:0000256" key="2">
    <source>
        <dbReference type="ARBA" id="ARBA00022723"/>
    </source>
</evidence>
<dbReference type="PROSITE" id="PS50023">
    <property type="entry name" value="LIM_DOMAIN_2"/>
    <property type="match status" value="2"/>
</dbReference>
<evidence type="ECO:0000259" key="9">
    <source>
        <dbReference type="PROSITE" id="PS50023"/>
    </source>
</evidence>
<dbReference type="InterPro" id="IPR050453">
    <property type="entry name" value="LIM_Homeobox_TF"/>
</dbReference>